<comment type="pathway">
    <text evidence="2 15">Bacterial outer membrane biogenesis; LPS core biosynthesis.</text>
</comment>
<evidence type="ECO:0000256" key="15">
    <source>
        <dbReference type="HAMAP-Rule" id="MF_00521"/>
    </source>
</evidence>
<comment type="subcellular location">
    <subcellularLocation>
        <location evidence="1 15">Cell inner membrane</location>
        <topology evidence="1 15">Peripheral membrane protein</topology>
        <orientation evidence="1 15">Cytoplasmic side</orientation>
    </subcellularLocation>
</comment>
<keyword evidence="17" id="KW-1185">Reference proteome</keyword>
<keyword evidence="11 15" id="KW-0448">Lipopolysaccharide biosynthesis</keyword>
<evidence type="ECO:0000256" key="11">
    <source>
        <dbReference type="ARBA" id="ARBA00022985"/>
    </source>
</evidence>
<dbReference type="GO" id="GO:0005886">
    <property type="term" value="C:plasma membrane"/>
    <property type="evidence" value="ECO:0007669"/>
    <property type="project" value="UniProtKB-SubCell"/>
</dbReference>
<name>A0A2A5SZ33_9GAMM</name>
<accession>A0A2A5SZ33</accession>
<comment type="function">
    <text evidence="15">Catalyzes the ATP-dependent phosphorylation of the 3-deoxy-D-manno-octulosonic acid (Kdo) residue in Kdo-lipid IV(A) at the 4-OH position.</text>
</comment>
<evidence type="ECO:0000256" key="2">
    <source>
        <dbReference type="ARBA" id="ARBA00004713"/>
    </source>
</evidence>
<keyword evidence="5 15" id="KW-1003">Cell membrane</keyword>
<keyword evidence="8 15" id="KW-0547">Nucleotide-binding</keyword>
<reference evidence="17" key="1">
    <citation type="submission" date="2017-04" db="EMBL/GenBank/DDBJ databases">
        <title>Genome evolution of the luminous symbionts of deep sea anglerfish.</title>
        <authorList>
            <person name="Hendry T.A."/>
        </authorList>
    </citation>
    <scope>NUCLEOTIDE SEQUENCE [LARGE SCALE GENOMIC DNA]</scope>
</reference>
<dbReference type="SUPFAM" id="SSF56112">
    <property type="entry name" value="Protein kinase-like (PK-like)"/>
    <property type="match status" value="1"/>
</dbReference>
<evidence type="ECO:0000256" key="14">
    <source>
        <dbReference type="ARBA" id="ARBA00034417"/>
    </source>
</evidence>
<gene>
    <name evidence="15" type="primary">kdkA</name>
    <name evidence="16" type="ORF">BTN49_3298</name>
</gene>
<keyword evidence="6 15" id="KW-0997">Cell inner membrane</keyword>
<evidence type="ECO:0000256" key="9">
    <source>
        <dbReference type="ARBA" id="ARBA00022777"/>
    </source>
</evidence>
<dbReference type="HAMAP" id="MF_00521">
    <property type="entry name" value="KDO_kinase"/>
    <property type="match status" value="1"/>
</dbReference>
<proteinExistence type="inferred from homology"/>
<dbReference type="GO" id="GO:0005524">
    <property type="term" value="F:ATP binding"/>
    <property type="evidence" value="ECO:0007669"/>
    <property type="project" value="UniProtKB-UniRule"/>
</dbReference>
<comment type="caution">
    <text evidence="16">The sequence shown here is derived from an EMBL/GenBank/DDBJ whole genome shotgun (WGS) entry which is preliminary data.</text>
</comment>
<feature type="active site" evidence="15">
    <location>
        <position position="165"/>
    </location>
</feature>
<comment type="similarity">
    <text evidence="3 15">Belongs to the protein kinase superfamily. KdkA/RfaP family.</text>
</comment>
<dbReference type="Gene3D" id="1.10.510.10">
    <property type="entry name" value="Transferase(Phosphotransferase) domain 1"/>
    <property type="match status" value="1"/>
</dbReference>
<keyword evidence="7 15" id="KW-0808">Transferase</keyword>
<dbReference type="AlphaFoldDB" id="A0A2A5SZ33"/>
<keyword evidence="10 15" id="KW-0067">ATP-binding</keyword>
<evidence type="ECO:0000256" key="5">
    <source>
        <dbReference type="ARBA" id="ARBA00022475"/>
    </source>
</evidence>
<dbReference type="InterPro" id="IPR022826">
    <property type="entry name" value="KDO_kinase"/>
</dbReference>
<organism evidence="16 17">
    <name type="scientific">Candidatus Enterovibrio escicola</name>
    <dbReference type="NCBI Taxonomy" id="1927127"/>
    <lineage>
        <taxon>Bacteria</taxon>
        <taxon>Pseudomonadati</taxon>
        <taxon>Pseudomonadota</taxon>
        <taxon>Gammaproteobacteria</taxon>
        <taxon>Vibrionales</taxon>
        <taxon>Vibrionaceae</taxon>
        <taxon>Enterovibrio</taxon>
    </lineage>
</organism>
<evidence type="ECO:0000256" key="4">
    <source>
        <dbReference type="ARBA" id="ARBA00011988"/>
    </source>
</evidence>
<evidence type="ECO:0000256" key="12">
    <source>
        <dbReference type="ARBA" id="ARBA00023136"/>
    </source>
</evidence>
<evidence type="ECO:0000256" key="7">
    <source>
        <dbReference type="ARBA" id="ARBA00022679"/>
    </source>
</evidence>
<dbReference type="GO" id="GO:0016773">
    <property type="term" value="F:phosphotransferase activity, alcohol group as acceptor"/>
    <property type="evidence" value="ECO:0007669"/>
    <property type="project" value="UniProtKB-UniRule"/>
</dbReference>
<keyword evidence="9 15" id="KW-0418">Kinase</keyword>
<evidence type="ECO:0000313" key="17">
    <source>
        <dbReference type="Proteomes" id="UP000219020"/>
    </source>
</evidence>
<dbReference type="Pfam" id="PF06293">
    <property type="entry name" value="Kdo"/>
    <property type="match status" value="1"/>
</dbReference>
<evidence type="ECO:0000256" key="10">
    <source>
        <dbReference type="ARBA" id="ARBA00022840"/>
    </source>
</evidence>
<protein>
    <recommendedName>
        <fullName evidence="13 15">3-deoxy-D-manno-octulosonic acid kinase</fullName>
        <shortName evidence="15">Kdo kinase</shortName>
        <ecNumber evidence="4 15">2.7.1.166</ecNumber>
    </recommendedName>
</protein>
<comment type="catalytic activity">
    <reaction evidence="14 15">
        <text>an alpha-Kdo-(2-&gt;6)-lipid IVA + ATP = a 4-O-phospho-alpha-Kdo-(2-&gt;6)-lipid IVA + ADP + H(+)</text>
        <dbReference type="Rhea" id="RHEA:74271"/>
        <dbReference type="ChEBI" id="CHEBI:15378"/>
        <dbReference type="ChEBI" id="CHEBI:30616"/>
        <dbReference type="ChEBI" id="CHEBI:176428"/>
        <dbReference type="ChEBI" id="CHEBI:193140"/>
        <dbReference type="ChEBI" id="CHEBI:456216"/>
        <dbReference type="EC" id="2.7.1.166"/>
    </reaction>
</comment>
<dbReference type="Proteomes" id="UP000219020">
    <property type="component" value="Unassembled WGS sequence"/>
</dbReference>
<evidence type="ECO:0000256" key="3">
    <source>
        <dbReference type="ARBA" id="ARBA00010327"/>
    </source>
</evidence>
<keyword evidence="12 15" id="KW-0472">Membrane</keyword>
<dbReference type="GO" id="GO:0016301">
    <property type="term" value="F:kinase activity"/>
    <property type="evidence" value="ECO:0007669"/>
    <property type="project" value="UniProtKB-KW"/>
</dbReference>
<dbReference type="UniPathway" id="UPA00958"/>
<evidence type="ECO:0000256" key="13">
    <source>
        <dbReference type="ARBA" id="ARBA00029511"/>
    </source>
</evidence>
<evidence type="ECO:0000313" key="16">
    <source>
        <dbReference type="EMBL" id="PCS21151.1"/>
    </source>
</evidence>
<sequence>MQIISKNTRILYNPLLLREDPTFCFDIDLWWEKDAVVGSAEGRGTTWFVQTSTLTAALRHYRRGGLLGKLIFDSYFFTGWEKVRSIQEFNLLNYLRSKGIPVPRPLASRTIREGMIYRADLLVEKIENARNLVDVLLTTSLGAEKYRLIGILVRRLHDANVCHSDLNIHNILLDVTGKFWLIDFDKCGCRDGENWKISNLIRLLRSFRKELSKRQIKWQESDWQTLIQGYYLPN</sequence>
<evidence type="ECO:0000256" key="1">
    <source>
        <dbReference type="ARBA" id="ARBA00004515"/>
    </source>
</evidence>
<evidence type="ECO:0000256" key="6">
    <source>
        <dbReference type="ARBA" id="ARBA00022519"/>
    </source>
</evidence>
<dbReference type="NCBIfam" id="NF002475">
    <property type="entry name" value="PRK01723.1"/>
    <property type="match status" value="1"/>
</dbReference>
<dbReference type="EMBL" id="NBYY01000039">
    <property type="protein sequence ID" value="PCS21151.1"/>
    <property type="molecule type" value="Genomic_DNA"/>
</dbReference>
<dbReference type="EC" id="2.7.1.166" evidence="4 15"/>
<dbReference type="InterPro" id="IPR011009">
    <property type="entry name" value="Kinase-like_dom_sf"/>
</dbReference>
<dbReference type="GO" id="GO:0009244">
    <property type="term" value="P:lipopolysaccharide core region biosynthetic process"/>
    <property type="evidence" value="ECO:0007669"/>
    <property type="project" value="UniProtKB-UniRule"/>
</dbReference>
<evidence type="ECO:0000256" key="8">
    <source>
        <dbReference type="ARBA" id="ARBA00022741"/>
    </source>
</evidence>